<dbReference type="PANTHER" id="PTHR32470:SF2">
    <property type="entry name" value="NADH DEHYDROGENASE [UBIQUINONE] 1 ALPHA SUBCOMPLEX ASSEMBLY FACTOR 2"/>
    <property type="match status" value="1"/>
</dbReference>
<protein>
    <recommendedName>
        <fullName evidence="4">NADH dehydrogenase [ubiquinone] 1 alpha subcomplex assembly factor 2</fullName>
    </recommendedName>
</protein>
<dbReference type="GO" id="GO:0032981">
    <property type="term" value="P:mitochondrial respiratory chain complex I assembly"/>
    <property type="evidence" value="ECO:0007669"/>
    <property type="project" value="TreeGrafter"/>
</dbReference>
<comment type="caution">
    <text evidence="2">The sequence shown here is derived from an EMBL/GenBank/DDBJ whole genome shotgun (WGS) entry which is preliminary data.</text>
</comment>
<evidence type="ECO:0008006" key="4">
    <source>
        <dbReference type="Google" id="ProtNLM"/>
    </source>
</evidence>
<comment type="similarity">
    <text evidence="1">Belongs to the complex I NDUFA12 subunit family.</text>
</comment>
<dbReference type="PANTHER" id="PTHR32470">
    <property type="entry name" value="ADH DEHYDROGENASE [UBIQUINONE] 1 ALPHA SUBCOMPLEX ASSEMBLY FACTOR 2"/>
    <property type="match status" value="1"/>
</dbReference>
<dbReference type="GO" id="GO:0045271">
    <property type="term" value="C:respiratory chain complex I"/>
    <property type="evidence" value="ECO:0007669"/>
    <property type="project" value="InterPro"/>
</dbReference>
<dbReference type="AlphaFoldDB" id="A0A8J2K3P7"/>
<gene>
    <name evidence="2" type="ORF">AFUS01_LOCUS20143</name>
</gene>
<sequence>MGEDKLGNKYFEIPANPSIGKRRNSRYFEPKVKDRFDQDLPSEWESWLRNRRENPPTLEEINRNHEILELTRKNAAEKGYIPKTAIQEKMGTFPRHEEYELMPGEKEDWKKEK</sequence>
<reference evidence="2" key="1">
    <citation type="submission" date="2021-06" db="EMBL/GenBank/DDBJ databases">
        <authorList>
            <person name="Hodson N. C."/>
            <person name="Mongue J. A."/>
            <person name="Jaron S. K."/>
        </authorList>
    </citation>
    <scope>NUCLEOTIDE SEQUENCE</scope>
</reference>
<name>A0A8J2K3P7_9HEXA</name>
<accession>A0A8J2K3P7</accession>
<dbReference type="OrthoDB" id="10255576at2759"/>
<keyword evidence="3" id="KW-1185">Reference proteome</keyword>
<evidence type="ECO:0000313" key="3">
    <source>
        <dbReference type="Proteomes" id="UP000708208"/>
    </source>
</evidence>
<organism evidence="2 3">
    <name type="scientific">Allacma fusca</name>
    <dbReference type="NCBI Taxonomy" id="39272"/>
    <lineage>
        <taxon>Eukaryota</taxon>
        <taxon>Metazoa</taxon>
        <taxon>Ecdysozoa</taxon>
        <taxon>Arthropoda</taxon>
        <taxon>Hexapoda</taxon>
        <taxon>Collembola</taxon>
        <taxon>Symphypleona</taxon>
        <taxon>Sminthuridae</taxon>
        <taxon>Allacma</taxon>
    </lineage>
</organism>
<evidence type="ECO:0000256" key="1">
    <source>
        <dbReference type="ARBA" id="ARBA00007355"/>
    </source>
</evidence>
<dbReference type="GO" id="GO:0005739">
    <property type="term" value="C:mitochondrion"/>
    <property type="evidence" value="ECO:0007669"/>
    <property type="project" value="TreeGrafter"/>
</dbReference>
<dbReference type="InterPro" id="IPR052618">
    <property type="entry name" value="ComplexI_NDUFA12"/>
</dbReference>
<dbReference type="Proteomes" id="UP000708208">
    <property type="component" value="Unassembled WGS sequence"/>
</dbReference>
<dbReference type="EMBL" id="CAJVCH010215141">
    <property type="protein sequence ID" value="CAG7731562.1"/>
    <property type="molecule type" value="Genomic_DNA"/>
</dbReference>
<dbReference type="InterPro" id="IPR007763">
    <property type="entry name" value="NDUFA12"/>
</dbReference>
<proteinExistence type="inferred from homology"/>
<dbReference type="Pfam" id="PF05071">
    <property type="entry name" value="NDUFA12"/>
    <property type="match status" value="1"/>
</dbReference>
<evidence type="ECO:0000313" key="2">
    <source>
        <dbReference type="EMBL" id="CAG7731562.1"/>
    </source>
</evidence>